<name>A0A1G2CIW0_9BACT</name>
<sequence length="125" mass="13436">MKNKFFKNNIVRGAISLTAFLAPFLAKAAIQVGEPLTRTAVGGASKLDGDRILYLLMYLAGWFGGLVITLSVILILYAAFLYVTAAGDSEKVKQAHQTIIYAIVGIAVAIISWGIPNLVGYFLVD</sequence>
<evidence type="ECO:0000313" key="3">
    <source>
        <dbReference type="EMBL" id="OGZ00601.1"/>
    </source>
</evidence>
<keyword evidence="1" id="KW-0812">Transmembrane</keyword>
<reference evidence="3 4" key="1">
    <citation type="journal article" date="2016" name="Nat. Commun.">
        <title>Thousands of microbial genomes shed light on interconnected biogeochemical processes in an aquifer system.</title>
        <authorList>
            <person name="Anantharaman K."/>
            <person name="Brown C.T."/>
            <person name="Hug L.A."/>
            <person name="Sharon I."/>
            <person name="Castelle C.J."/>
            <person name="Probst A.J."/>
            <person name="Thomas B.C."/>
            <person name="Singh A."/>
            <person name="Wilkins M.J."/>
            <person name="Karaoz U."/>
            <person name="Brodie E.L."/>
            <person name="Williams K.H."/>
            <person name="Hubbard S.S."/>
            <person name="Banfield J.F."/>
        </authorList>
    </citation>
    <scope>NUCLEOTIDE SEQUENCE [LARGE SCALE GENOMIC DNA]</scope>
</reference>
<evidence type="ECO:0000256" key="1">
    <source>
        <dbReference type="SAM" id="Phobius"/>
    </source>
</evidence>
<proteinExistence type="predicted"/>
<evidence type="ECO:0000256" key="2">
    <source>
        <dbReference type="SAM" id="SignalP"/>
    </source>
</evidence>
<keyword evidence="1" id="KW-0472">Membrane</keyword>
<keyword evidence="1" id="KW-1133">Transmembrane helix</keyword>
<keyword evidence="2" id="KW-0732">Signal</keyword>
<comment type="caution">
    <text evidence="3">The sequence shown here is derived from an EMBL/GenBank/DDBJ whole genome shotgun (WGS) entry which is preliminary data.</text>
</comment>
<feature type="signal peptide" evidence="2">
    <location>
        <begin position="1"/>
        <end position="28"/>
    </location>
</feature>
<accession>A0A1G2CIW0</accession>
<feature type="transmembrane region" description="Helical" evidence="1">
    <location>
        <begin position="52"/>
        <end position="78"/>
    </location>
</feature>
<feature type="chain" id="PRO_5009582337" description="Yip1 domain-containing protein" evidence="2">
    <location>
        <begin position="29"/>
        <end position="125"/>
    </location>
</feature>
<evidence type="ECO:0008006" key="5">
    <source>
        <dbReference type="Google" id="ProtNLM"/>
    </source>
</evidence>
<feature type="transmembrane region" description="Helical" evidence="1">
    <location>
        <begin position="99"/>
        <end position="124"/>
    </location>
</feature>
<protein>
    <recommendedName>
        <fullName evidence="5">Yip1 domain-containing protein</fullName>
    </recommendedName>
</protein>
<dbReference type="Proteomes" id="UP000178348">
    <property type="component" value="Unassembled WGS sequence"/>
</dbReference>
<dbReference type="Pfam" id="PF18895">
    <property type="entry name" value="T4SS_pilin"/>
    <property type="match status" value="1"/>
</dbReference>
<gene>
    <name evidence="3" type="ORF">A2946_03205</name>
</gene>
<dbReference type="InterPro" id="IPR043993">
    <property type="entry name" value="T4SS_pilin"/>
</dbReference>
<evidence type="ECO:0000313" key="4">
    <source>
        <dbReference type="Proteomes" id="UP000178348"/>
    </source>
</evidence>
<organism evidence="3 4">
    <name type="scientific">Candidatus Liptonbacteria bacterium RIFCSPLOWO2_01_FULL_53_13</name>
    <dbReference type="NCBI Taxonomy" id="1798651"/>
    <lineage>
        <taxon>Bacteria</taxon>
        <taxon>Candidatus Liptoniibacteriota</taxon>
    </lineage>
</organism>
<dbReference type="EMBL" id="MHLB01000060">
    <property type="protein sequence ID" value="OGZ00601.1"/>
    <property type="molecule type" value="Genomic_DNA"/>
</dbReference>
<dbReference type="AlphaFoldDB" id="A0A1G2CIW0"/>